<feature type="domain" description="Methyltransferase" evidence="1">
    <location>
        <begin position="48"/>
        <end position="138"/>
    </location>
</feature>
<dbReference type="CDD" id="cd02440">
    <property type="entry name" value="AdoMet_MTases"/>
    <property type="match status" value="1"/>
</dbReference>
<evidence type="ECO:0000313" key="2">
    <source>
        <dbReference type="EMBL" id="KYH27735.1"/>
    </source>
</evidence>
<dbReference type="SUPFAM" id="SSF53335">
    <property type="entry name" value="S-adenosyl-L-methionine-dependent methyltransferases"/>
    <property type="match status" value="1"/>
</dbReference>
<dbReference type="InterPro" id="IPR029063">
    <property type="entry name" value="SAM-dependent_MTases_sf"/>
</dbReference>
<evidence type="ECO:0000259" key="1">
    <source>
        <dbReference type="Pfam" id="PF13649"/>
    </source>
</evidence>
<keyword evidence="2" id="KW-0808">Transferase</keyword>
<sequence>MKGKEWYQTAEVAEEYEDKRFSRGGRLIDRQEKEAVSSALGDLKGKKVLEIAAGTGRFSVMLAARGADVIGLDISDAMLSQGRQKARGAGLSDRVEFVRGDAARLPFPDDHFDAVLAMRFFHLIPNPDRYLREIRRVTTDRLVFDTFNTPSSRSIYNWLLPMGSRLYDDDDVRAMLDRTGYELADSSHDFLLPYGLYRAIPRSLADGLYRIESGLRHTEVGDDFASVSYWSVRVS</sequence>
<evidence type="ECO:0000313" key="3">
    <source>
        <dbReference type="Proteomes" id="UP000075321"/>
    </source>
</evidence>
<dbReference type="Pfam" id="PF13649">
    <property type="entry name" value="Methyltransf_25"/>
    <property type="match status" value="1"/>
</dbReference>
<keyword evidence="2" id="KW-0489">Methyltransferase</keyword>
<dbReference type="AlphaFoldDB" id="A0A151AJJ2"/>
<gene>
    <name evidence="2" type="primary">arsM_2</name>
    <name evidence="2" type="ORF">HAPAU_04030</name>
</gene>
<protein>
    <submittedName>
        <fullName evidence="2">Putative arsenite methyltransferase</fullName>
        <ecNumber evidence="2">2.1.1.137</ecNumber>
    </submittedName>
</protein>
<dbReference type="GO" id="GO:0030791">
    <property type="term" value="F:arsenite methyltransferase activity"/>
    <property type="evidence" value="ECO:0007669"/>
    <property type="project" value="UniProtKB-EC"/>
</dbReference>
<dbReference type="GO" id="GO:0032259">
    <property type="term" value="P:methylation"/>
    <property type="evidence" value="ECO:0007669"/>
    <property type="project" value="UniProtKB-KW"/>
</dbReference>
<keyword evidence="3" id="KW-1185">Reference proteome</keyword>
<reference evidence="2 3" key="1">
    <citation type="submission" date="2016-02" db="EMBL/GenBank/DDBJ databases">
        <title>Genome sequence of Halalkalicoccus paucihalophilus DSM 24557.</title>
        <authorList>
            <person name="Poehlein A."/>
            <person name="Daniel R."/>
        </authorList>
    </citation>
    <scope>NUCLEOTIDE SEQUENCE [LARGE SCALE GENOMIC DNA]</scope>
    <source>
        <strain evidence="2 3">DSM 24557</strain>
    </source>
</reference>
<organism evidence="2 3">
    <name type="scientific">Halalkalicoccus paucihalophilus</name>
    <dbReference type="NCBI Taxonomy" id="1008153"/>
    <lineage>
        <taxon>Archaea</taxon>
        <taxon>Methanobacteriati</taxon>
        <taxon>Methanobacteriota</taxon>
        <taxon>Stenosarchaea group</taxon>
        <taxon>Halobacteria</taxon>
        <taxon>Halobacteriales</taxon>
        <taxon>Halococcaceae</taxon>
        <taxon>Halalkalicoccus</taxon>
    </lineage>
</organism>
<dbReference type="InterPro" id="IPR041698">
    <property type="entry name" value="Methyltransf_25"/>
</dbReference>
<dbReference type="EC" id="2.1.1.137" evidence="2"/>
<dbReference type="Proteomes" id="UP000075321">
    <property type="component" value="Unassembled WGS sequence"/>
</dbReference>
<name>A0A151AJJ2_9EURY</name>
<proteinExistence type="predicted"/>
<dbReference type="PANTHER" id="PTHR43591">
    <property type="entry name" value="METHYLTRANSFERASE"/>
    <property type="match status" value="1"/>
</dbReference>
<dbReference type="PATRIC" id="fig|1008153.3.peg.407"/>
<dbReference type="PANTHER" id="PTHR43591:SF24">
    <property type="entry name" value="2-METHOXY-6-POLYPRENYL-1,4-BENZOQUINOL METHYLASE, MITOCHONDRIAL"/>
    <property type="match status" value="1"/>
</dbReference>
<dbReference type="EMBL" id="LTAZ01000001">
    <property type="protein sequence ID" value="KYH27735.1"/>
    <property type="molecule type" value="Genomic_DNA"/>
</dbReference>
<dbReference type="OrthoDB" id="190449at2157"/>
<dbReference type="RefSeq" id="WP_066378860.1">
    <property type="nucleotide sequence ID" value="NZ_LTAZ01000001.1"/>
</dbReference>
<dbReference type="Gene3D" id="3.40.50.150">
    <property type="entry name" value="Vaccinia Virus protein VP39"/>
    <property type="match status" value="1"/>
</dbReference>
<accession>A0A151AJJ2</accession>
<comment type="caution">
    <text evidence="2">The sequence shown here is derived from an EMBL/GenBank/DDBJ whole genome shotgun (WGS) entry which is preliminary data.</text>
</comment>